<dbReference type="AlphaFoldDB" id="A0A8G2MUX9"/>
<organism evidence="4 5">
    <name type="scientific">Rhizobium leguminosarum bv. viciae</name>
    <dbReference type="NCBI Taxonomy" id="387"/>
    <lineage>
        <taxon>Bacteria</taxon>
        <taxon>Pseudomonadati</taxon>
        <taxon>Pseudomonadota</taxon>
        <taxon>Alphaproteobacteria</taxon>
        <taxon>Hyphomicrobiales</taxon>
        <taxon>Rhizobiaceae</taxon>
        <taxon>Rhizobium/Agrobacterium group</taxon>
        <taxon>Rhizobium</taxon>
    </lineage>
</organism>
<dbReference type="InterPro" id="IPR050832">
    <property type="entry name" value="Bact_Acetyltransf"/>
</dbReference>
<dbReference type="SUPFAM" id="SSF55729">
    <property type="entry name" value="Acyl-CoA N-acyltransferases (Nat)"/>
    <property type="match status" value="1"/>
</dbReference>
<keyword evidence="2" id="KW-0012">Acyltransferase</keyword>
<feature type="domain" description="N-acetyltransferase" evidence="3">
    <location>
        <begin position="2"/>
        <end position="128"/>
    </location>
</feature>
<proteinExistence type="predicted"/>
<evidence type="ECO:0000259" key="3">
    <source>
        <dbReference type="PROSITE" id="PS51186"/>
    </source>
</evidence>
<dbReference type="PANTHER" id="PTHR43877">
    <property type="entry name" value="AMINOALKYLPHOSPHONATE N-ACETYLTRANSFERASE-RELATED-RELATED"/>
    <property type="match status" value="1"/>
</dbReference>
<dbReference type="Gene3D" id="3.40.630.30">
    <property type="match status" value="1"/>
</dbReference>
<evidence type="ECO:0000256" key="1">
    <source>
        <dbReference type="ARBA" id="ARBA00022679"/>
    </source>
</evidence>
<evidence type="ECO:0000313" key="4">
    <source>
        <dbReference type="EMBL" id="TBX97614.1"/>
    </source>
</evidence>
<sequence>MPELRIDPFPSAAEFNALWSAAWGAPAPRDFAAILSRSLTHIGAYHDNQLTGFVNVAWDGGIHAFILDTSVHPDMRRQGIATRLVREATRVARERGAEWLHVDFEPHLTRFYRACGFRPTKAGLIKLV</sequence>
<protein>
    <submittedName>
        <fullName evidence="4">GNAT family N-acetyltransferase</fullName>
    </submittedName>
</protein>
<dbReference type="EMBL" id="SJLU01000001">
    <property type="protein sequence ID" value="TBX97614.1"/>
    <property type="molecule type" value="Genomic_DNA"/>
</dbReference>
<dbReference type="InterPro" id="IPR000182">
    <property type="entry name" value="GNAT_dom"/>
</dbReference>
<comment type="caution">
    <text evidence="4">The sequence shown here is derived from an EMBL/GenBank/DDBJ whole genome shotgun (WGS) entry which is preliminary data.</text>
</comment>
<evidence type="ECO:0000313" key="5">
    <source>
        <dbReference type="Proteomes" id="UP000291866"/>
    </source>
</evidence>
<dbReference type="PROSITE" id="PS51186">
    <property type="entry name" value="GNAT"/>
    <property type="match status" value="1"/>
</dbReference>
<dbReference type="RefSeq" id="WP_131600567.1">
    <property type="nucleotide sequence ID" value="NZ_SJLU01000001.1"/>
</dbReference>
<accession>A0A8G2MUX9</accession>
<dbReference type="Proteomes" id="UP000291866">
    <property type="component" value="Unassembled WGS sequence"/>
</dbReference>
<reference evidence="4 5" key="1">
    <citation type="submission" date="2019-02" db="EMBL/GenBank/DDBJ databases">
        <title>The competitiveness to form nodules shapes the capacities of Rhizobium leguminosarum sv viciae communities to promote symbiosis with specific hosts.</title>
        <authorList>
            <person name="Boivin S."/>
            <person name="Lepetit M."/>
        </authorList>
    </citation>
    <scope>NUCLEOTIDE SEQUENCE [LARGE SCALE GENOMIC DNA]</scope>
    <source>
        <strain evidence="4 5">SPF4F3</strain>
    </source>
</reference>
<dbReference type="InterPro" id="IPR016181">
    <property type="entry name" value="Acyl_CoA_acyltransferase"/>
</dbReference>
<dbReference type="GO" id="GO:0016747">
    <property type="term" value="F:acyltransferase activity, transferring groups other than amino-acyl groups"/>
    <property type="evidence" value="ECO:0007669"/>
    <property type="project" value="InterPro"/>
</dbReference>
<keyword evidence="1 4" id="KW-0808">Transferase</keyword>
<gene>
    <name evidence="4" type="ORF">E0H31_01525</name>
</gene>
<dbReference type="CDD" id="cd04301">
    <property type="entry name" value="NAT_SF"/>
    <property type="match status" value="1"/>
</dbReference>
<name>A0A8G2MUX9_RHILV</name>
<evidence type="ECO:0000256" key="2">
    <source>
        <dbReference type="ARBA" id="ARBA00023315"/>
    </source>
</evidence>
<dbReference type="Pfam" id="PF00583">
    <property type="entry name" value="Acetyltransf_1"/>
    <property type="match status" value="1"/>
</dbReference>